<feature type="transmembrane region" description="Helical" evidence="6">
    <location>
        <begin position="158"/>
        <end position="178"/>
    </location>
</feature>
<keyword evidence="7" id="KW-0328">Glycosyltransferase</keyword>
<dbReference type="PANTHER" id="PTHR42723">
    <property type="entry name" value="CHLOROPHYLL SYNTHASE"/>
    <property type="match status" value="1"/>
</dbReference>
<dbReference type="RefSeq" id="WP_120721463.1">
    <property type="nucleotide sequence ID" value="NZ_CP032698.1"/>
</dbReference>
<evidence type="ECO:0000256" key="1">
    <source>
        <dbReference type="ARBA" id="ARBA00004141"/>
    </source>
</evidence>
<dbReference type="GO" id="GO:0016757">
    <property type="term" value="F:glycosyltransferase activity"/>
    <property type="evidence" value="ECO:0007669"/>
    <property type="project" value="UniProtKB-KW"/>
</dbReference>
<feature type="transmembrane region" description="Helical" evidence="6">
    <location>
        <begin position="222"/>
        <end position="244"/>
    </location>
</feature>
<keyword evidence="3 6" id="KW-1133">Transmembrane helix</keyword>
<keyword evidence="2 6" id="KW-0812">Transmembrane</keyword>
<sequence>MATYGPTLAQQPARTQQARPPSLLRDLTSLVRPGQWSKNLVVVPLGLLGAERPAGRLLGGAVAAVIAFTLASALVYLVNDISDRDRDRSHPQKRNRPIAAGRVKVAAAVAFAAVLVVLLAAAVTGCALLGVAPAGAWWPVLAYLALNVAYSRGLKHVPLLDVFIVALGFVLRLVQGALAASSPVPDWLALCVFSLCLMLILGKRRHEMSVGGVLHRPALRGYTVAFLDQLLVFAAVLTAIAYVLQVQNSAVFGAHGTAVAMLTAPFALFGLARYLQLLVVDSGGGNPSRALFKDRVTVSNALVWSCLVGGSALFVHAAS</sequence>
<dbReference type="KEGG" id="shun:DWB77_02663"/>
<keyword evidence="4 6" id="KW-0472">Membrane</keyword>
<dbReference type="Proteomes" id="UP000271554">
    <property type="component" value="Chromosome"/>
</dbReference>
<evidence type="ECO:0000256" key="2">
    <source>
        <dbReference type="ARBA" id="ARBA00022692"/>
    </source>
</evidence>
<dbReference type="GO" id="GO:0016765">
    <property type="term" value="F:transferase activity, transferring alkyl or aryl (other than methyl) groups"/>
    <property type="evidence" value="ECO:0007669"/>
    <property type="project" value="InterPro"/>
</dbReference>
<feature type="transmembrane region" description="Helical" evidence="6">
    <location>
        <begin position="250"/>
        <end position="275"/>
    </location>
</feature>
<accession>A0A387HIH7</accession>
<dbReference type="PANTHER" id="PTHR42723:SF1">
    <property type="entry name" value="CHLOROPHYLL SYNTHASE, CHLOROPLASTIC"/>
    <property type="match status" value="1"/>
</dbReference>
<organism evidence="7 8">
    <name type="scientific">Streptomyces hundungensis</name>
    <dbReference type="NCBI Taxonomy" id="1077946"/>
    <lineage>
        <taxon>Bacteria</taxon>
        <taxon>Bacillati</taxon>
        <taxon>Actinomycetota</taxon>
        <taxon>Actinomycetes</taxon>
        <taxon>Kitasatosporales</taxon>
        <taxon>Streptomycetaceae</taxon>
        <taxon>Streptomyces</taxon>
    </lineage>
</organism>
<evidence type="ECO:0000256" key="6">
    <source>
        <dbReference type="SAM" id="Phobius"/>
    </source>
</evidence>
<dbReference type="OrthoDB" id="9803632at2"/>
<feature type="transmembrane region" description="Helical" evidence="6">
    <location>
        <begin position="57"/>
        <end position="78"/>
    </location>
</feature>
<feature type="transmembrane region" description="Helical" evidence="6">
    <location>
        <begin position="99"/>
        <end position="121"/>
    </location>
</feature>
<dbReference type="InterPro" id="IPR000537">
    <property type="entry name" value="UbiA_prenyltransferase"/>
</dbReference>
<protein>
    <submittedName>
        <fullName evidence="7">Decaprenyl-phosphate phosphoribosyltransferase</fullName>
        <ecNumber evidence="7">2.4.2.45</ecNumber>
    </submittedName>
</protein>
<dbReference type="AlphaFoldDB" id="A0A387HIH7"/>
<name>A0A387HIH7_9ACTN</name>
<evidence type="ECO:0000313" key="8">
    <source>
        <dbReference type="Proteomes" id="UP000271554"/>
    </source>
</evidence>
<dbReference type="Gene3D" id="1.10.357.140">
    <property type="entry name" value="UbiA prenyltransferase"/>
    <property type="match status" value="1"/>
</dbReference>
<gene>
    <name evidence="7" type="ORF">DWB77_02663</name>
</gene>
<evidence type="ECO:0000256" key="4">
    <source>
        <dbReference type="ARBA" id="ARBA00023136"/>
    </source>
</evidence>
<proteinExistence type="predicted"/>
<feature type="region of interest" description="Disordered" evidence="5">
    <location>
        <begin position="1"/>
        <end position="20"/>
    </location>
</feature>
<keyword evidence="7" id="KW-0808">Transferase</keyword>
<dbReference type="GO" id="GO:0016020">
    <property type="term" value="C:membrane"/>
    <property type="evidence" value="ECO:0007669"/>
    <property type="project" value="UniProtKB-SubCell"/>
</dbReference>
<dbReference type="InterPro" id="IPR044878">
    <property type="entry name" value="UbiA_sf"/>
</dbReference>
<feature type="transmembrane region" description="Helical" evidence="6">
    <location>
        <begin position="296"/>
        <end position="318"/>
    </location>
</feature>
<feature type="transmembrane region" description="Helical" evidence="6">
    <location>
        <begin position="127"/>
        <end position="146"/>
    </location>
</feature>
<dbReference type="EMBL" id="CP032698">
    <property type="protein sequence ID" value="AYG80528.1"/>
    <property type="molecule type" value="Genomic_DNA"/>
</dbReference>
<dbReference type="EC" id="2.4.2.45" evidence="7"/>
<feature type="transmembrane region" description="Helical" evidence="6">
    <location>
        <begin position="184"/>
        <end position="201"/>
    </location>
</feature>
<keyword evidence="8" id="KW-1185">Reference proteome</keyword>
<comment type="subcellular location">
    <subcellularLocation>
        <location evidence="1">Membrane</location>
        <topology evidence="1">Multi-pass membrane protein</topology>
    </subcellularLocation>
</comment>
<reference evidence="7 8" key="1">
    <citation type="submission" date="2018-10" db="EMBL/GenBank/DDBJ databases">
        <title>Relationship between Morphology and Antimicrobial Activity in Streptomyces.</title>
        <authorList>
            <person name="Kang H.J."/>
            <person name="Kim S.B."/>
        </authorList>
    </citation>
    <scope>NUCLEOTIDE SEQUENCE [LARGE SCALE GENOMIC DNA]</scope>
    <source>
        <strain evidence="7 8">BH38</strain>
    </source>
</reference>
<evidence type="ECO:0000256" key="3">
    <source>
        <dbReference type="ARBA" id="ARBA00022989"/>
    </source>
</evidence>
<dbReference type="Pfam" id="PF01040">
    <property type="entry name" value="UbiA"/>
    <property type="match status" value="1"/>
</dbReference>
<dbReference type="CDD" id="cd13963">
    <property type="entry name" value="PT_UbiA_2"/>
    <property type="match status" value="1"/>
</dbReference>
<evidence type="ECO:0000313" key="7">
    <source>
        <dbReference type="EMBL" id="AYG80528.1"/>
    </source>
</evidence>
<dbReference type="InterPro" id="IPR050475">
    <property type="entry name" value="Prenyltransferase_related"/>
</dbReference>
<evidence type="ECO:0000256" key="5">
    <source>
        <dbReference type="SAM" id="MobiDB-lite"/>
    </source>
</evidence>